<dbReference type="GO" id="GO:0016491">
    <property type="term" value="F:oxidoreductase activity"/>
    <property type="evidence" value="ECO:0007669"/>
    <property type="project" value="InterPro"/>
</dbReference>
<dbReference type="InterPro" id="IPR020471">
    <property type="entry name" value="AKR"/>
</dbReference>
<organism evidence="2 3">
    <name type="scientific">Xanthobacter autotrophicus</name>
    <dbReference type="NCBI Taxonomy" id="280"/>
    <lineage>
        <taxon>Bacteria</taxon>
        <taxon>Pseudomonadati</taxon>
        <taxon>Pseudomonadota</taxon>
        <taxon>Alphaproteobacteria</taxon>
        <taxon>Hyphomicrobiales</taxon>
        <taxon>Xanthobacteraceae</taxon>
        <taxon>Xanthobacter</taxon>
    </lineage>
</organism>
<dbReference type="GeneID" id="95776216"/>
<dbReference type="Gene3D" id="3.20.20.100">
    <property type="entry name" value="NADP-dependent oxidoreductase domain"/>
    <property type="match status" value="1"/>
</dbReference>
<dbReference type="PRINTS" id="PR00069">
    <property type="entry name" value="ALDKETRDTASE"/>
</dbReference>
<name>A0A6C1KNA1_XANAU</name>
<dbReference type="Proteomes" id="UP000305131">
    <property type="component" value="Unassembled WGS sequence"/>
</dbReference>
<dbReference type="AlphaFoldDB" id="A0A6C1KNA1"/>
<comment type="caution">
    <text evidence="2">The sequence shown here is derived from an EMBL/GenBank/DDBJ whole genome shotgun (WGS) entry which is preliminary data.</text>
</comment>
<dbReference type="CDD" id="cd19071">
    <property type="entry name" value="AKR_AKR1-5-like"/>
    <property type="match status" value="1"/>
</dbReference>
<dbReference type="Pfam" id="PF00248">
    <property type="entry name" value="Aldo_ket_red"/>
    <property type="match status" value="1"/>
</dbReference>
<dbReference type="InterPro" id="IPR023210">
    <property type="entry name" value="NADP_OxRdtase_dom"/>
</dbReference>
<accession>A0A6C1KNA1</accession>
<feature type="domain" description="NADP-dependent oxidoreductase" evidence="1">
    <location>
        <begin position="34"/>
        <end position="292"/>
    </location>
</feature>
<dbReference type="OrthoDB" id="9804790at2"/>
<sequence>MSAPDRASTEGGEDGRRVVSAYGVAMPRIIYGTAWKKERTASLVEMALRAGFRGIDTACQPKHYHEPGVGEGLAAPLREGLRRSDIYLQTKFTSFQGQDPDTVPYDPKAGLAEQVRQSFKASLRNLRTDYLDGLVLHSPYPDDKDTLEVWRAMEGLHEQGLVRQLGISNCYELGRLERLCGQARFKPALIQNRFHAKTRYDRDIRVFCGNKGILYQSFWTLTANPEILAQPALVEIAEKHGRSPAQVFFRFLTQKNIVCLTGTSSREHMAQDLAIFEFRLSPAECTVLDALLDGAGQS</sequence>
<evidence type="ECO:0000313" key="3">
    <source>
        <dbReference type="Proteomes" id="UP000305131"/>
    </source>
</evidence>
<dbReference type="InterPro" id="IPR036812">
    <property type="entry name" value="NAD(P)_OxRdtase_dom_sf"/>
</dbReference>
<evidence type="ECO:0000259" key="1">
    <source>
        <dbReference type="Pfam" id="PF00248"/>
    </source>
</evidence>
<dbReference type="PANTHER" id="PTHR43827:SF8">
    <property type="entry name" value="ALDO_KETO REDUCTASE FAMILY PROTEIN"/>
    <property type="match status" value="1"/>
</dbReference>
<dbReference type="EMBL" id="VAUP01000042">
    <property type="protein sequence ID" value="TLX40796.1"/>
    <property type="molecule type" value="Genomic_DNA"/>
</dbReference>
<dbReference type="RefSeq" id="WP_138401707.1">
    <property type="nucleotide sequence ID" value="NZ_JBAFVI010000016.1"/>
</dbReference>
<protein>
    <submittedName>
        <fullName evidence="2">Aldo/keto reductase</fullName>
    </submittedName>
</protein>
<proteinExistence type="predicted"/>
<reference evidence="2 3" key="1">
    <citation type="submission" date="2019-05" db="EMBL/GenBank/DDBJ databases">
        <authorList>
            <person name="Zhou X."/>
        </authorList>
    </citation>
    <scope>NUCLEOTIDE SEQUENCE [LARGE SCALE GENOMIC DNA]</scope>
    <source>
        <strain evidence="2 3">DSM 432</strain>
    </source>
</reference>
<dbReference type="SUPFAM" id="SSF51430">
    <property type="entry name" value="NAD(P)-linked oxidoreductase"/>
    <property type="match status" value="1"/>
</dbReference>
<evidence type="ECO:0000313" key="2">
    <source>
        <dbReference type="EMBL" id="TLX40796.1"/>
    </source>
</evidence>
<dbReference type="PANTHER" id="PTHR43827">
    <property type="entry name" value="2,5-DIKETO-D-GLUCONIC ACID REDUCTASE"/>
    <property type="match status" value="1"/>
</dbReference>
<gene>
    <name evidence="2" type="ORF">FBQ73_22420</name>
</gene>